<keyword evidence="3" id="KW-0833">Ubl conjugation pathway</keyword>
<dbReference type="NCBIfam" id="TIGR03804">
    <property type="entry name" value="para_beta_helix"/>
    <property type="match status" value="1"/>
</dbReference>
<keyword evidence="7" id="KW-1185">Reference proteome</keyword>
<dbReference type="Gene3D" id="2.160.20.10">
    <property type="entry name" value="Single-stranded right-handed beta-helix, Pectin lyase-like"/>
    <property type="match status" value="1"/>
</dbReference>
<dbReference type="AlphaFoldDB" id="A0A1V0U0R6"/>
<gene>
    <name evidence="6" type="ORF">B1H19_34515</name>
</gene>
<evidence type="ECO:0000313" key="6">
    <source>
        <dbReference type="EMBL" id="ARF58628.1"/>
    </source>
</evidence>
<feature type="compositionally biased region" description="Basic residues" evidence="4">
    <location>
        <begin position="1"/>
        <end position="24"/>
    </location>
</feature>
<dbReference type="InterPro" id="IPR022441">
    <property type="entry name" value="Para_beta_helix_rpt-2"/>
</dbReference>
<dbReference type="InterPro" id="IPR006626">
    <property type="entry name" value="PbH1"/>
</dbReference>
<evidence type="ECO:0000259" key="5">
    <source>
        <dbReference type="Pfam" id="PF13229"/>
    </source>
</evidence>
<feature type="region of interest" description="Disordered" evidence="4">
    <location>
        <begin position="1"/>
        <end position="44"/>
    </location>
</feature>
<name>A0A1V0U0R6_9ACTN</name>
<dbReference type="EMBL" id="CP020569">
    <property type="protein sequence ID" value="ARF58628.1"/>
    <property type="molecule type" value="Genomic_DNA"/>
</dbReference>
<dbReference type="InterPro" id="IPR039448">
    <property type="entry name" value="Beta_helix"/>
</dbReference>
<evidence type="ECO:0000256" key="4">
    <source>
        <dbReference type="SAM" id="MobiDB-lite"/>
    </source>
</evidence>
<dbReference type="InterPro" id="IPR051550">
    <property type="entry name" value="SCF-Subunits/Alg-Epimerases"/>
</dbReference>
<evidence type="ECO:0000256" key="3">
    <source>
        <dbReference type="ARBA" id="ARBA00022786"/>
    </source>
</evidence>
<dbReference type="PANTHER" id="PTHR22990:SF15">
    <property type="entry name" value="F-BOX ONLY PROTEIN 10"/>
    <property type="match status" value="1"/>
</dbReference>
<evidence type="ECO:0000256" key="2">
    <source>
        <dbReference type="ARBA" id="ARBA00022737"/>
    </source>
</evidence>
<dbReference type="PANTHER" id="PTHR22990">
    <property type="entry name" value="F-BOX ONLY PROTEIN"/>
    <property type="match status" value="1"/>
</dbReference>
<dbReference type="Pfam" id="PF13229">
    <property type="entry name" value="Beta_helix"/>
    <property type="match status" value="1"/>
</dbReference>
<accession>A0A1V0U0R6</accession>
<dbReference type="InterPro" id="IPR011050">
    <property type="entry name" value="Pectin_lyase_fold/virulence"/>
</dbReference>
<dbReference type="Proteomes" id="UP000192726">
    <property type="component" value="Chromosome"/>
</dbReference>
<proteinExistence type="predicted"/>
<dbReference type="SMART" id="SM00710">
    <property type="entry name" value="PbH1"/>
    <property type="match status" value="7"/>
</dbReference>
<dbReference type="SUPFAM" id="SSF51126">
    <property type="entry name" value="Pectin lyase-like"/>
    <property type="match status" value="1"/>
</dbReference>
<dbReference type="OrthoDB" id="339817at2"/>
<dbReference type="STRING" id="553510.B1H19_34515"/>
<comment type="pathway">
    <text evidence="1">Protein modification; protein ubiquitination.</text>
</comment>
<sequence>MTRRQIRRPARRPARWQARRRTGRQARGTERPVRRRTEHPATRPGLRRLVCGAYLAAAVAGGLATAPPAGASDLHLVHQGESIQAAVDAARPGDTVLIGPGVYRESVVIKESGVTLRGSGPRTVIGPPVARAENACGQDGDGICVLGDPGRRLRDVGIRSLTVAGFKKNGIWATGTIGLRVSDVVARNNGQWGIALERSVRSLLRDNAARENGDAGIFLANVVEEEDGALDTQGTAIVGNLMAGNRIGLTVRRVRNLHVDGNRMTGNCGGVFVVGDETRPRAGDLSLRGNDVTWNNKHCPATKRLPFLQGIGIVLTGAEETSVRDNRVVDNVGTSPLSGGIVLFPSFAKAPNVRHEIRDNVMLRNRPADLADRDRDGFGHRFVGNVCRVSEPAGLC</sequence>
<reference evidence="6 7" key="1">
    <citation type="submission" date="2017-04" db="EMBL/GenBank/DDBJ databases">
        <title>Complete Genome Sequence of Streptomyces gilvosporeus F607, a Capable Producer of Natamycin.</title>
        <authorList>
            <person name="Zong G."/>
            <person name="Zhong C."/>
            <person name="Fu J."/>
            <person name="Qin R."/>
            <person name="Cao G."/>
        </authorList>
    </citation>
    <scope>NUCLEOTIDE SEQUENCE [LARGE SCALE GENOMIC DNA]</scope>
    <source>
        <strain evidence="6 7">F607</strain>
    </source>
</reference>
<feature type="domain" description="Right handed beta helix" evidence="5">
    <location>
        <begin position="140"/>
        <end position="284"/>
    </location>
</feature>
<protein>
    <recommendedName>
        <fullName evidence="5">Right handed beta helix domain-containing protein</fullName>
    </recommendedName>
</protein>
<organism evidence="6 7">
    <name type="scientific">Streptomyces gilvosporeus</name>
    <dbReference type="NCBI Taxonomy" id="553510"/>
    <lineage>
        <taxon>Bacteria</taxon>
        <taxon>Bacillati</taxon>
        <taxon>Actinomycetota</taxon>
        <taxon>Actinomycetes</taxon>
        <taxon>Kitasatosporales</taxon>
        <taxon>Streptomycetaceae</taxon>
        <taxon>Streptomyces</taxon>
    </lineage>
</organism>
<evidence type="ECO:0000256" key="1">
    <source>
        <dbReference type="ARBA" id="ARBA00004906"/>
    </source>
</evidence>
<dbReference type="InterPro" id="IPR012334">
    <property type="entry name" value="Pectin_lyas_fold"/>
</dbReference>
<evidence type="ECO:0000313" key="7">
    <source>
        <dbReference type="Proteomes" id="UP000192726"/>
    </source>
</evidence>
<keyword evidence="2" id="KW-0677">Repeat</keyword>
<dbReference type="KEGG" id="sgv:B1H19_34515"/>